<dbReference type="Pfam" id="PF13761">
    <property type="entry name" value="DUF4166"/>
    <property type="match status" value="1"/>
</dbReference>
<dbReference type="EMBL" id="JBHSCR010000003">
    <property type="protein sequence ID" value="MFC4347172.1"/>
    <property type="molecule type" value="Genomic_DNA"/>
</dbReference>
<accession>A0ABV8U8E8</accession>
<evidence type="ECO:0000313" key="2">
    <source>
        <dbReference type="EMBL" id="MFC4347172.1"/>
    </source>
</evidence>
<name>A0ABV8U8E8_9PROT</name>
<comment type="caution">
    <text evidence="2">The sequence shown here is derived from an EMBL/GenBank/DDBJ whole genome shotgun (WGS) entry which is preliminary data.</text>
</comment>
<proteinExistence type="predicted"/>
<reference evidence="3" key="1">
    <citation type="journal article" date="2019" name="Int. J. Syst. Evol. Microbiol.">
        <title>The Global Catalogue of Microorganisms (GCM) 10K type strain sequencing project: providing services to taxonomists for standard genome sequencing and annotation.</title>
        <authorList>
            <consortium name="The Broad Institute Genomics Platform"/>
            <consortium name="The Broad Institute Genome Sequencing Center for Infectious Disease"/>
            <person name="Wu L."/>
            <person name="Ma J."/>
        </authorList>
    </citation>
    <scope>NUCLEOTIDE SEQUENCE [LARGE SCALE GENOMIC DNA]</scope>
    <source>
        <strain evidence="3">CGMCC 1.15304</strain>
    </source>
</reference>
<evidence type="ECO:0000313" key="3">
    <source>
        <dbReference type="Proteomes" id="UP001595776"/>
    </source>
</evidence>
<keyword evidence="3" id="KW-1185">Reference proteome</keyword>
<gene>
    <name evidence="2" type="ORF">ACFO5Q_04885</name>
</gene>
<dbReference type="Proteomes" id="UP001595776">
    <property type="component" value="Unassembled WGS sequence"/>
</dbReference>
<protein>
    <submittedName>
        <fullName evidence="2">DUF4166 domain-containing protein</fullName>
    </submittedName>
</protein>
<sequence>MTELKPISPHAPTFKAIFGAAWHALPPPFKKHYRNRPYSQERFRVSGSMSVTTSPLLRLFAPLSRLMGGIPLVNATDIPVTVDFESEATSRAFHFNRLFHLPGGKPWRFHSRMVPTGGSRLVEEMKFRLGWRVRFAFEGGRVKLHHDGYALCAFGRHIPLPLGWLIGSVEAEEWITGDDRFDMCVHINHPLFGQVYEYRGSFDTSAIPPLEDDTDHG</sequence>
<dbReference type="RefSeq" id="WP_068149872.1">
    <property type="nucleotide sequence ID" value="NZ_JBHSCR010000003.1"/>
</dbReference>
<dbReference type="InterPro" id="IPR025311">
    <property type="entry name" value="DUF4166"/>
</dbReference>
<organism evidence="2 3">
    <name type="scientific">Kordiimonas lipolytica</name>
    <dbReference type="NCBI Taxonomy" id="1662421"/>
    <lineage>
        <taxon>Bacteria</taxon>
        <taxon>Pseudomonadati</taxon>
        <taxon>Pseudomonadota</taxon>
        <taxon>Alphaproteobacteria</taxon>
        <taxon>Kordiimonadales</taxon>
        <taxon>Kordiimonadaceae</taxon>
        <taxon>Kordiimonas</taxon>
    </lineage>
</organism>
<evidence type="ECO:0000259" key="1">
    <source>
        <dbReference type="Pfam" id="PF13761"/>
    </source>
</evidence>
<feature type="domain" description="DUF4166" evidence="1">
    <location>
        <begin position="25"/>
        <end position="202"/>
    </location>
</feature>